<feature type="chain" id="PRO_5019043450" evidence="2">
    <location>
        <begin position="26"/>
        <end position="435"/>
    </location>
</feature>
<dbReference type="InterPro" id="IPR011040">
    <property type="entry name" value="Sialidase"/>
</dbReference>
<dbReference type="PANTHER" id="PTHR10628">
    <property type="entry name" value="SIALIDASE"/>
    <property type="match status" value="1"/>
</dbReference>
<dbReference type="GO" id="GO:0005737">
    <property type="term" value="C:cytoplasm"/>
    <property type="evidence" value="ECO:0007669"/>
    <property type="project" value="TreeGrafter"/>
</dbReference>
<keyword evidence="4" id="KW-0326">Glycosidase</keyword>
<dbReference type="Gene3D" id="2.120.10.10">
    <property type="match status" value="1"/>
</dbReference>
<dbReference type="InterPro" id="IPR008377">
    <property type="entry name" value="Sialidase_trypan"/>
</dbReference>
<dbReference type="OrthoDB" id="10368262at2759"/>
<dbReference type="EMBL" id="MKKU01001209">
    <property type="protein sequence ID" value="RNE96837.1"/>
    <property type="molecule type" value="Genomic_DNA"/>
</dbReference>
<dbReference type="InterPro" id="IPR036278">
    <property type="entry name" value="Sialidase_sf"/>
</dbReference>
<dbReference type="InterPro" id="IPR026856">
    <property type="entry name" value="Sialidase_fam"/>
</dbReference>
<dbReference type="Proteomes" id="UP000284403">
    <property type="component" value="Unassembled WGS sequence"/>
</dbReference>
<name>A0A422MUG4_9TRYP</name>
<dbReference type="SUPFAM" id="SSF50939">
    <property type="entry name" value="Sialidases"/>
    <property type="match status" value="1"/>
</dbReference>
<comment type="caution">
    <text evidence="4">The sequence shown here is derived from an EMBL/GenBank/DDBJ whole genome shotgun (WGS) entry which is preliminary data.</text>
</comment>
<evidence type="ECO:0000313" key="5">
    <source>
        <dbReference type="Proteomes" id="UP000284403"/>
    </source>
</evidence>
<dbReference type="PANTHER" id="PTHR10628:SF30">
    <property type="entry name" value="EXO-ALPHA-SIALIDASE"/>
    <property type="match status" value="1"/>
</dbReference>
<keyword evidence="4" id="KW-0378">Hydrolase</keyword>
<dbReference type="GO" id="GO:0004308">
    <property type="term" value="F:exo-alpha-sialidase activity"/>
    <property type="evidence" value="ECO:0007669"/>
    <property type="project" value="UniProtKB-EC"/>
</dbReference>
<proteinExistence type="predicted"/>
<feature type="signal peptide" evidence="2">
    <location>
        <begin position="1"/>
        <end position="25"/>
    </location>
</feature>
<dbReference type="GO" id="GO:0006689">
    <property type="term" value="P:ganglioside catabolic process"/>
    <property type="evidence" value="ECO:0007669"/>
    <property type="project" value="TreeGrafter"/>
</dbReference>
<dbReference type="PRINTS" id="PR01803">
    <property type="entry name" value="TCSIALIDASE"/>
</dbReference>
<gene>
    <name evidence="4" type="ORF">Tco025E_09637</name>
</gene>
<dbReference type="GO" id="GO:0009313">
    <property type="term" value="P:oligosaccharide catabolic process"/>
    <property type="evidence" value="ECO:0007669"/>
    <property type="project" value="TreeGrafter"/>
</dbReference>
<keyword evidence="5" id="KW-1185">Reference proteome</keyword>
<dbReference type="GeneID" id="40323248"/>
<evidence type="ECO:0000313" key="4">
    <source>
        <dbReference type="EMBL" id="RNE96837.1"/>
    </source>
</evidence>
<dbReference type="GO" id="GO:0016020">
    <property type="term" value="C:membrane"/>
    <property type="evidence" value="ECO:0007669"/>
    <property type="project" value="TreeGrafter"/>
</dbReference>
<dbReference type="AlphaFoldDB" id="A0A422MUG4"/>
<protein>
    <submittedName>
        <fullName evidence="4">Trans-sialidase</fullName>
        <ecNumber evidence="4">3.2.1.18</ecNumber>
    </submittedName>
</protein>
<evidence type="ECO:0000256" key="1">
    <source>
        <dbReference type="ARBA" id="ARBA00022737"/>
    </source>
</evidence>
<feature type="domain" description="Sialidase" evidence="3">
    <location>
        <begin position="61"/>
        <end position="398"/>
    </location>
</feature>
<organism evidence="4 5">
    <name type="scientific">Trypanosoma conorhini</name>
    <dbReference type="NCBI Taxonomy" id="83891"/>
    <lineage>
        <taxon>Eukaryota</taxon>
        <taxon>Discoba</taxon>
        <taxon>Euglenozoa</taxon>
        <taxon>Kinetoplastea</taxon>
        <taxon>Metakinetoplastina</taxon>
        <taxon>Trypanosomatida</taxon>
        <taxon>Trypanosomatidae</taxon>
        <taxon>Trypanosoma</taxon>
    </lineage>
</organism>
<dbReference type="Pfam" id="PF13859">
    <property type="entry name" value="BNR_3"/>
    <property type="match status" value="1"/>
</dbReference>
<keyword evidence="2" id="KW-0732">Signal</keyword>
<reference evidence="4 5" key="1">
    <citation type="journal article" date="2018" name="BMC Genomics">
        <title>Genomic comparison of Trypanosoma conorhini and Trypanosoma rangeli to Trypanosoma cruzi strains of high and low virulence.</title>
        <authorList>
            <person name="Bradwell K.R."/>
            <person name="Koparde V.N."/>
            <person name="Matveyev A.V."/>
            <person name="Serrano M.G."/>
            <person name="Alves J.M."/>
            <person name="Parikh H."/>
            <person name="Huang B."/>
            <person name="Lee V."/>
            <person name="Espinosa-Alvarez O."/>
            <person name="Ortiz P.A."/>
            <person name="Costa-Martins A.G."/>
            <person name="Teixeira M.M."/>
            <person name="Buck G.A."/>
        </authorList>
    </citation>
    <scope>NUCLEOTIDE SEQUENCE [LARGE SCALE GENOMIC DNA]</scope>
    <source>
        <strain evidence="4 5">025E</strain>
    </source>
</reference>
<evidence type="ECO:0000259" key="3">
    <source>
        <dbReference type="Pfam" id="PF13859"/>
    </source>
</evidence>
<dbReference type="RefSeq" id="XP_029223446.1">
    <property type="nucleotide sequence ID" value="XM_029376448.1"/>
</dbReference>
<keyword evidence="1" id="KW-0677">Repeat</keyword>
<sequence length="435" mass="45116">MPRHLFSPAVLLLVLMCCGSSGAAAANQEVVINPFEGTAEVPGAAWEGVGDAAQRVTSLRVPSLVAVGKDVFAVAEAQCARQEDEEAGCFVGIASRHLKNVAGAAATELSAADATSFAARLLKKDGTDGAEAEEIMRPATLVRGNEVYVLLGKYSRAESGTKGGAAKHGGLLLVKGTVAGADDAEKKIVWGETRAVDAASMGLHDSFTELSGGGGSGAVLEDGTLVFPMQATDKGGKSVLLVMRMEPSKKKWTLSRETTGAGCKDPSIARWGEDKLLAMAHCAGGYYDVYKSSAAGTAWFGGAPISRVWGNSLRRQGGHGVQSGLTTASIEDTEVVLLTTPVYSEEGDAAKGQLHLWLTDGARVHDVGPVSDAAHDAATSSLLYKSDGAQEELLLLYEKKGAESSYSLVAASLTDRLPEIKKSGERLEGTGHGPG</sequence>
<accession>A0A422MUG4</accession>
<evidence type="ECO:0000256" key="2">
    <source>
        <dbReference type="SAM" id="SignalP"/>
    </source>
</evidence>
<dbReference type="CDD" id="cd15482">
    <property type="entry name" value="Sialidase_non-viral"/>
    <property type="match status" value="1"/>
</dbReference>
<dbReference type="EC" id="3.2.1.18" evidence="4"/>